<sequence length="575" mass="64488">MEQAWQMAKRLGKKLGKKLLKFILVKTAPVTLPLLGILLLMFLAYVLIFEMPKQAIADTWDNTTDRVASWFYGTSEKQQDDIFEQYQALAERWKEGLTADQQLQVEPYAFNWEWLAAVDRALNDPSFLETYGGTKTKELTLHPEQTFKEVRPRFTWVTKEKVTTQQVVVEVEGNPNSPMTGPPSYEVRTIQTSVPVKLLERAETIYGTYDYSYKNEVSTSTTPSATGPLSTKVVEPRLERVETVEDNWKPLRHILKQHGVTRASDQDFLLEYWLSFLSNDDGSDNPMTDWTPVNGQLIWPTEGRDITSTFGVRIHPITGVKKMHNGIDIGVPTGTPVFAAREGTVIFAGAMGTAGQAVIIKHDNGLETRYYHLNRVDVLNGQVVTAREQVAESGNSGSSTGPHLHFEVRLSGTPVNPLLYFGYSESASSILTYRALNISVLIQWLNDRDSALANADVLRLIDQAAKSQNIDPYLLIAITGAEQSFVPRSNPSAEKIIRNPWNVFGSWKVGRGSMLTTGEAARIAAKTIVKLSKEKPSTVDAIEWLSSRNNPNGYYAADPNWWRNVSSIYQQFSNF</sequence>
<dbReference type="InterPro" id="IPR016047">
    <property type="entry name" value="M23ase_b-sheet_dom"/>
</dbReference>
<dbReference type="InterPro" id="IPR050570">
    <property type="entry name" value="Cell_wall_metabolism_enzyme"/>
</dbReference>
<gene>
    <name evidence="4" type="ORF">JI735_19235</name>
</gene>
<dbReference type="AlphaFoldDB" id="A0A974P8V2"/>
<proteinExistence type="predicted"/>
<evidence type="ECO:0000313" key="4">
    <source>
        <dbReference type="EMBL" id="QQZ58867.1"/>
    </source>
</evidence>
<keyword evidence="1" id="KW-0732">Signal</keyword>
<evidence type="ECO:0000256" key="1">
    <source>
        <dbReference type="ARBA" id="ARBA00022729"/>
    </source>
</evidence>
<evidence type="ECO:0000256" key="2">
    <source>
        <dbReference type="SAM" id="Phobius"/>
    </source>
</evidence>
<name>A0A974P8V2_9BACL</name>
<dbReference type="InterPro" id="IPR011055">
    <property type="entry name" value="Dup_hybrid_motif"/>
</dbReference>
<keyword evidence="2" id="KW-0812">Transmembrane</keyword>
<accession>A0A974P8V2</accession>
<dbReference type="PANTHER" id="PTHR21666:SF289">
    <property type="entry name" value="L-ALA--D-GLU ENDOPEPTIDASE"/>
    <property type="match status" value="1"/>
</dbReference>
<dbReference type="Proteomes" id="UP000595841">
    <property type="component" value="Chromosome"/>
</dbReference>
<dbReference type="KEGG" id="pson:JI735_19235"/>
<reference evidence="4 5" key="1">
    <citation type="submission" date="2021-01" db="EMBL/GenBank/DDBJ databases">
        <title>Whole genome sequence of Paenibacillus sonchi LMG 24727 for comparative genomics.</title>
        <authorList>
            <person name="Lee G."/>
            <person name="Kim M.-J."/>
            <person name="Lim K."/>
            <person name="Shin J.-H."/>
        </authorList>
    </citation>
    <scope>NUCLEOTIDE SEQUENCE [LARGE SCALE GENOMIC DNA]</scope>
    <source>
        <strain evidence="4 5">LMG 24727</strain>
    </source>
</reference>
<feature type="transmembrane region" description="Helical" evidence="2">
    <location>
        <begin position="20"/>
        <end position="48"/>
    </location>
</feature>
<keyword evidence="2" id="KW-0472">Membrane</keyword>
<protein>
    <submittedName>
        <fullName evidence="4">M23 family metallopeptidase</fullName>
    </submittedName>
</protein>
<dbReference type="SUPFAM" id="SSF51261">
    <property type="entry name" value="Duplicated hybrid motif"/>
    <property type="match status" value="1"/>
</dbReference>
<evidence type="ECO:0000313" key="5">
    <source>
        <dbReference type="Proteomes" id="UP000595841"/>
    </source>
</evidence>
<organism evidence="4 5">
    <name type="scientific">Paenibacillus sonchi</name>
    <dbReference type="NCBI Taxonomy" id="373687"/>
    <lineage>
        <taxon>Bacteria</taxon>
        <taxon>Bacillati</taxon>
        <taxon>Bacillota</taxon>
        <taxon>Bacilli</taxon>
        <taxon>Bacillales</taxon>
        <taxon>Paenibacillaceae</taxon>
        <taxon>Paenibacillus</taxon>
        <taxon>Paenibacillus sonchi group</taxon>
    </lineage>
</organism>
<keyword evidence="2" id="KW-1133">Transmembrane helix</keyword>
<evidence type="ECO:0000259" key="3">
    <source>
        <dbReference type="Pfam" id="PF01551"/>
    </source>
</evidence>
<feature type="domain" description="M23ase beta-sheet core" evidence="3">
    <location>
        <begin position="322"/>
        <end position="417"/>
    </location>
</feature>
<dbReference type="CDD" id="cd12797">
    <property type="entry name" value="M23_peptidase"/>
    <property type="match status" value="1"/>
</dbReference>
<dbReference type="PANTHER" id="PTHR21666">
    <property type="entry name" value="PEPTIDASE-RELATED"/>
    <property type="match status" value="1"/>
</dbReference>
<dbReference type="GO" id="GO:0004222">
    <property type="term" value="F:metalloendopeptidase activity"/>
    <property type="evidence" value="ECO:0007669"/>
    <property type="project" value="TreeGrafter"/>
</dbReference>
<dbReference type="Pfam" id="PF01551">
    <property type="entry name" value="Peptidase_M23"/>
    <property type="match status" value="1"/>
</dbReference>
<keyword evidence="5" id="KW-1185">Reference proteome</keyword>
<dbReference type="EMBL" id="CP068595">
    <property type="protein sequence ID" value="QQZ58867.1"/>
    <property type="molecule type" value="Genomic_DNA"/>
</dbReference>
<dbReference type="Gene3D" id="2.70.70.10">
    <property type="entry name" value="Glucose Permease (Domain IIA)"/>
    <property type="match status" value="1"/>
</dbReference>
<dbReference type="RefSeq" id="WP_202676308.1">
    <property type="nucleotide sequence ID" value="NZ_CP068595.1"/>
</dbReference>